<dbReference type="EMBL" id="GBRH01229719">
    <property type="protein sequence ID" value="JAD68176.1"/>
    <property type="molecule type" value="Transcribed_RNA"/>
</dbReference>
<organism evidence="2">
    <name type="scientific">Arundo donax</name>
    <name type="common">Giant reed</name>
    <name type="synonym">Donax arundinaceus</name>
    <dbReference type="NCBI Taxonomy" id="35708"/>
    <lineage>
        <taxon>Eukaryota</taxon>
        <taxon>Viridiplantae</taxon>
        <taxon>Streptophyta</taxon>
        <taxon>Embryophyta</taxon>
        <taxon>Tracheophyta</taxon>
        <taxon>Spermatophyta</taxon>
        <taxon>Magnoliopsida</taxon>
        <taxon>Liliopsida</taxon>
        <taxon>Poales</taxon>
        <taxon>Poaceae</taxon>
        <taxon>PACMAD clade</taxon>
        <taxon>Arundinoideae</taxon>
        <taxon>Arundineae</taxon>
        <taxon>Arundo</taxon>
    </lineage>
</organism>
<feature type="compositionally biased region" description="Basic and acidic residues" evidence="1">
    <location>
        <begin position="38"/>
        <end position="50"/>
    </location>
</feature>
<protein>
    <submittedName>
        <fullName evidence="2">Uncharacterized protein</fullName>
    </submittedName>
</protein>
<feature type="region of interest" description="Disordered" evidence="1">
    <location>
        <begin position="1"/>
        <end position="59"/>
    </location>
</feature>
<name>A0A0A9BY02_ARUDO</name>
<reference evidence="2" key="1">
    <citation type="submission" date="2014-09" db="EMBL/GenBank/DDBJ databases">
        <authorList>
            <person name="Magalhaes I.L.F."/>
            <person name="Oliveira U."/>
            <person name="Santos F.R."/>
            <person name="Vidigal T.H.D.A."/>
            <person name="Brescovit A.D."/>
            <person name="Santos A.J."/>
        </authorList>
    </citation>
    <scope>NUCLEOTIDE SEQUENCE</scope>
    <source>
        <tissue evidence="2">Shoot tissue taken approximately 20 cm above the soil surface</tissue>
    </source>
</reference>
<evidence type="ECO:0000256" key="1">
    <source>
        <dbReference type="SAM" id="MobiDB-lite"/>
    </source>
</evidence>
<sequence length="59" mass="6409">MDGWTDTGEEAGRRIGSELSSAERDMDGNQARQLARAGIEKKGRGRKDDGVVEGWDSTV</sequence>
<accession>A0A0A9BY02</accession>
<feature type="compositionally biased region" description="Basic and acidic residues" evidence="1">
    <location>
        <begin position="10"/>
        <end position="27"/>
    </location>
</feature>
<dbReference type="AlphaFoldDB" id="A0A0A9BY02"/>
<evidence type="ECO:0000313" key="2">
    <source>
        <dbReference type="EMBL" id="JAD68176.1"/>
    </source>
</evidence>
<reference evidence="2" key="2">
    <citation type="journal article" date="2015" name="Data Brief">
        <title>Shoot transcriptome of the giant reed, Arundo donax.</title>
        <authorList>
            <person name="Barrero R.A."/>
            <person name="Guerrero F.D."/>
            <person name="Moolhuijzen P."/>
            <person name="Goolsby J.A."/>
            <person name="Tidwell J."/>
            <person name="Bellgard S.E."/>
            <person name="Bellgard M.I."/>
        </authorList>
    </citation>
    <scope>NUCLEOTIDE SEQUENCE</scope>
    <source>
        <tissue evidence="2">Shoot tissue taken approximately 20 cm above the soil surface</tissue>
    </source>
</reference>
<proteinExistence type="predicted"/>